<dbReference type="SUPFAM" id="SSF51261">
    <property type="entry name" value="Duplicated hybrid motif"/>
    <property type="match status" value="1"/>
</dbReference>
<evidence type="ECO:0000259" key="1">
    <source>
        <dbReference type="Pfam" id="PF01551"/>
    </source>
</evidence>
<feature type="domain" description="Copper amine oxidase-like N-terminal" evidence="2">
    <location>
        <begin position="160"/>
        <end position="215"/>
    </location>
</feature>
<dbReference type="Proteomes" id="UP000197781">
    <property type="component" value="Chromosome"/>
</dbReference>
<dbReference type="Gene3D" id="2.70.70.10">
    <property type="entry name" value="Glucose Permease (Domain IIA)"/>
    <property type="match status" value="1"/>
</dbReference>
<name>A0A220MJV3_9BACL</name>
<dbReference type="EMBL" id="CP018145">
    <property type="protein sequence ID" value="ASJ54850.1"/>
    <property type="molecule type" value="Genomic_DNA"/>
</dbReference>
<dbReference type="InterPro" id="IPR036582">
    <property type="entry name" value="Mao_N_sf"/>
</dbReference>
<evidence type="ECO:0000313" key="3">
    <source>
        <dbReference type="EMBL" id="ASJ54850.1"/>
    </source>
</evidence>
<protein>
    <recommendedName>
        <fullName evidence="5">Peptidase M23 domain-containing protein</fullName>
    </recommendedName>
</protein>
<dbReference type="Pfam" id="PF07833">
    <property type="entry name" value="Cu_amine_oxidN1"/>
    <property type="match status" value="1"/>
</dbReference>
<reference evidence="3 4" key="1">
    <citation type="submission" date="2016-11" db="EMBL/GenBank/DDBJ databases">
        <authorList>
            <person name="Jaros S."/>
            <person name="Januszkiewicz K."/>
            <person name="Wedrychowicz H."/>
        </authorList>
    </citation>
    <scope>NUCLEOTIDE SEQUENCE [LARGE SCALE GENOMIC DNA]</scope>
    <source>
        <strain evidence="3 4">NF2</strain>
    </source>
</reference>
<evidence type="ECO:0000259" key="2">
    <source>
        <dbReference type="Pfam" id="PF07833"/>
    </source>
</evidence>
<dbReference type="InterPro" id="IPR012854">
    <property type="entry name" value="Cu_amine_oxidase-like_N"/>
</dbReference>
<gene>
    <name evidence="3" type="ORF">BP422_15520</name>
</gene>
<organism evidence="3 4">
    <name type="scientific">Brevibacillus formosus</name>
    <dbReference type="NCBI Taxonomy" id="54913"/>
    <lineage>
        <taxon>Bacteria</taxon>
        <taxon>Bacillati</taxon>
        <taxon>Bacillota</taxon>
        <taxon>Bacilli</taxon>
        <taxon>Bacillales</taxon>
        <taxon>Paenibacillaceae</taxon>
        <taxon>Brevibacillus</taxon>
    </lineage>
</organism>
<dbReference type="PANTHER" id="PTHR21666:SF270">
    <property type="entry name" value="MUREIN HYDROLASE ACTIVATOR ENVC"/>
    <property type="match status" value="1"/>
</dbReference>
<dbReference type="InterPro" id="IPR050570">
    <property type="entry name" value="Cell_wall_metabolism_enzyme"/>
</dbReference>
<proteinExistence type="predicted"/>
<dbReference type="CDD" id="cd12797">
    <property type="entry name" value="M23_peptidase"/>
    <property type="match status" value="1"/>
</dbReference>
<dbReference type="GO" id="GO:0004222">
    <property type="term" value="F:metalloendopeptidase activity"/>
    <property type="evidence" value="ECO:0007669"/>
    <property type="project" value="TreeGrafter"/>
</dbReference>
<dbReference type="InterPro" id="IPR016047">
    <property type="entry name" value="M23ase_b-sheet_dom"/>
</dbReference>
<accession>A0A220MJV3</accession>
<dbReference type="AlphaFoldDB" id="A0A220MJV3"/>
<dbReference type="Pfam" id="PF01551">
    <property type="entry name" value="Peptidase_M23"/>
    <property type="match status" value="1"/>
</dbReference>
<dbReference type="RefSeq" id="WP_088908560.1">
    <property type="nucleotide sequence ID" value="NZ_CP018145.1"/>
</dbReference>
<dbReference type="SUPFAM" id="SSF55383">
    <property type="entry name" value="Copper amine oxidase, domain N"/>
    <property type="match status" value="1"/>
</dbReference>
<dbReference type="KEGG" id="bfm:BP422_15520"/>
<dbReference type="PANTHER" id="PTHR21666">
    <property type="entry name" value="PEPTIDASE-RELATED"/>
    <property type="match status" value="1"/>
</dbReference>
<dbReference type="InterPro" id="IPR011055">
    <property type="entry name" value="Dup_hybrid_motif"/>
</dbReference>
<feature type="domain" description="M23ase beta-sheet core" evidence="1">
    <location>
        <begin position="27"/>
        <end position="123"/>
    </location>
</feature>
<evidence type="ECO:0000313" key="4">
    <source>
        <dbReference type="Proteomes" id="UP000197781"/>
    </source>
</evidence>
<sequence>MIPLMKEYRVTSPYGPRKSPITKRDEFHTGIDLVKPAYANIQAFVAGTVVYAYMGQTGTGVGGFGNTVIIKDKDNYLHMYAHLTDYCVSVGQFVAQGQVIGRQGNTGKSAGQHLHFEVRKNGPSFGFGNHVHPVKYVDDFYAKECTQPEKKPVDKVSIEINGKLLPDQGYLKSDVSILPVRAVAEAVGVTPGWCQDNKAVTVNDKQLKVTIEARTSYAPARELAAALCLQVEWDGSTNTVILRG</sequence>
<evidence type="ECO:0008006" key="5">
    <source>
        <dbReference type="Google" id="ProtNLM"/>
    </source>
</evidence>